<feature type="transmembrane region" description="Helical" evidence="14">
    <location>
        <begin position="12"/>
        <end position="29"/>
    </location>
</feature>
<dbReference type="NCBIfam" id="NF009553">
    <property type="entry name" value="PRK12997.1-5"/>
    <property type="match status" value="1"/>
</dbReference>
<dbReference type="PANTHER" id="PTHR33843:SF4">
    <property type="entry name" value="ASCORBATE-SPECIFIC PTS SYSTEM EIIC COMPONENT"/>
    <property type="match status" value="1"/>
</dbReference>
<keyword evidence="4" id="KW-1003">Cell membrane</keyword>
<evidence type="ECO:0000256" key="8">
    <source>
        <dbReference type="ARBA" id="ARBA00022989"/>
    </source>
</evidence>
<feature type="transmembrane region" description="Helical" evidence="14">
    <location>
        <begin position="257"/>
        <end position="276"/>
    </location>
</feature>
<evidence type="ECO:0000256" key="1">
    <source>
        <dbReference type="ARBA" id="ARBA00004651"/>
    </source>
</evidence>
<dbReference type="InterPro" id="IPR004703">
    <property type="entry name" value="PTS_sugar-sp_permease"/>
</dbReference>
<feature type="transmembrane region" description="Helical" evidence="14">
    <location>
        <begin position="41"/>
        <end position="62"/>
    </location>
</feature>
<evidence type="ECO:0000256" key="11">
    <source>
        <dbReference type="ARBA" id="ARBA00038218"/>
    </source>
</evidence>
<evidence type="ECO:0000256" key="7">
    <source>
        <dbReference type="ARBA" id="ARBA00022692"/>
    </source>
</evidence>
<dbReference type="GO" id="GO:0005886">
    <property type="term" value="C:plasma membrane"/>
    <property type="evidence" value="ECO:0007669"/>
    <property type="project" value="UniProtKB-SubCell"/>
</dbReference>
<keyword evidence="9 14" id="KW-0472">Membrane</keyword>
<feature type="transmembrane region" description="Helical" evidence="14">
    <location>
        <begin position="141"/>
        <end position="163"/>
    </location>
</feature>
<evidence type="ECO:0000313" key="16">
    <source>
        <dbReference type="Proteomes" id="UP000095787"/>
    </source>
</evidence>
<dbReference type="GO" id="GO:0009401">
    <property type="term" value="P:phosphoenolpyruvate-dependent sugar phosphotransferase system"/>
    <property type="evidence" value="ECO:0007669"/>
    <property type="project" value="UniProtKB-KW"/>
</dbReference>
<comment type="subcellular location">
    <subcellularLocation>
        <location evidence="1">Cell membrane</location>
        <topology evidence="1">Multi-pass membrane protein</topology>
    </subcellularLocation>
</comment>
<evidence type="ECO:0000256" key="9">
    <source>
        <dbReference type="ARBA" id="ARBA00023136"/>
    </source>
</evidence>
<dbReference type="Pfam" id="PF03611">
    <property type="entry name" value="EIIC-GAT"/>
    <property type="match status" value="1"/>
</dbReference>
<comment type="function">
    <text evidence="10">The phosphoenolpyruvate-dependent sugar phosphotransferase system (sugar PTS), a major carbohydrate active transport system, catalyzes the phosphorylation of incoming sugar substrates concomitantly with their translocation across the cell membrane. The enzyme II UlaABC PTS system is involved in ascorbate transport.</text>
</comment>
<sequence>MVNFFVKFLSEPTVVLGLVAMIGLIAMKNRPSTVIQGTMKTMLGFLILSAGSSLIASALTPFSTMFNAAFGMSGVVPEDNALVAAVQTVLGFETPMIMLLSFVINIILARITPFKYIFLTGHMMFSFAGTMAIVLDQMGINGWMAVAIGSVVQGICMVVFPAIAQPYTRKILKTDEVAFGFWGSSLIVFSGFIGRLVRKKNRDEETDTWEKVKVSNKLDFLKDMSILMSIVMIVVYIFTALMAGTEVVSELAGGQNIIVYAVIQAMTFVAGVLVLLQGVRMFLGEIIPAFKGISEKLIPGARPALDVPIFYASGPVATTVGFLCAMVGGILATLISTQLKVVVLPGVIGLFFMGGAAGVFGDKLGGKRGCVVASFLLGFLFTLIVALAYPLIDVTGYGVEGLWFASTDAILVSVFMRLIGMIAGV</sequence>
<comment type="subunit">
    <text evidence="2">Homodimer.</text>
</comment>
<evidence type="ECO:0000256" key="13">
    <source>
        <dbReference type="ARBA" id="ARBA00042859"/>
    </source>
</evidence>
<gene>
    <name evidence="15" type="primary">ulaA</name>
    <name evidence="15" type="ORF">ERS852456_00918</name>
</gene>
<evidence type="ECO:0000313" key="15">
    <source>
        <dbReference type="EMBL" id="CUN82929.1"/>
    </source>
</evidence>
<keyword evidence="7 14" id="KW-0812">Transmembrane</keyword>
<keyword evidence="3" id="KW-0813">Transport</keyword>
<evidence type="ECO:0000256" key="10">
    <source>
        <dbReference type="ARBA" id="ARBA00037387"/>
    </source>
</evidence>
<evidence type="ECO:0000256" key="5">
    <source>
        <dbReference type="ARBA" id="ARBA00022597"/>
    </source>
</evidence>
<dbReference type="AlphaFoldDB" id="A0A174A4V9"/>
<reference evidence="15 16" key="1">
    <citation type="submission" date="2015-09" db="EMBL/GenBank/DDBJ databases">
        <authorList>
            <consortium name="Pathogen Informatics"/>
        </authorList>
    </citation>
    <scope>NUCLEOTIDE SEQUENCE [LARGE SCALE GENOMIC DNA]</scope>
    <source>
        <strain evidence="15 16">2789STDY5834841</strain>
    </source>
</reference>
<name>A0A174A4V9_9FIRM</name>
<dbReference type="InterPro" id="IPR051562">
    <property type="entry name" value="Ascorbate-PTS_EIIC"/>
</dbReference>
<comment type="similarity">
    <text evidence="11">Belongs to the UlaA family.</text>
</comment>
<proteinExistence type="inferred from homology"/>
<keyword evidence="6" id="KW-0598">Phosphotransferase system</keyword>
<feature type="transmembrane region" description="Helical" evidence="14">
    <location>
        <begin position="116"/>
        <end position="135"/>
    </location>
</feature>
<evidence type="ECO:0000256" key="6">
    <source>
        <dbReference type="ARBA" id="ARBA00022683"/>
    </source>
</evidence>
<feature type="transmembrane region" description="Helical" evidence="14">
    <location>
        <begin position="226"/>
        <end position="245"/>
    </location>
</feature>
<keyword evidence="5" id="KW-0762">Sugar transport</keyword>
<feature type="transmembrane region" description="Helical" evidence="14">
    <location>
        <begin position="309"/>
        <end position="335"/>
    </location>
</feature>
<dbReference type="EMBL" id="CYZO01000009">
    <property type="protein sequence ID" value="CUN82929.1"/>
    <property type="molecule type" value="Genomic_DNA"/>
</dbReference>
<evidence type="ECO:0000256" key="4">
    <source>
        <dbReference type="ARBA" id="ARBA00022475"/>
    </source>
</evidence>
<accession>A0A174A4V9</accession>
<evidence type="ECO:0000256" key="2">
    <source>
        <dbReference type="ARBA" id="ARBA00011738"/>
    </source>
</evidence>
<dbReference type="RefSeq" id="WP_055158746.1">
    <property type="nucleotide sequence ID" value="NZ_CYZO01000009.1"/>
</dbReference>
<feature type="transmembrane region" description="Helical" evidence="14">
    <location>
        <begin position="404"/>
        <end position="424"/>
    </location>
</feature>
<evidence type="ECO:0000256" key="14">
    <source>
        <dbReference type="SAM" id="Phobius"/>
    </source>
</evidence>
<evidence type="ECO:0000256" key="12">
    <source>
        <dbReference type="ARBA" id="ARBA00039702"/>
    </source>
</evidence>
<feature type="transmembrane region" description="Helical" evidence="14">
    <location>
        <begin position="372"/>
        <end position="392"/>
    </location>
</feature>
<dbReference type="PANTHER" id="PTHR33843">
    <property type="entry name" value="ASCORBATE-SPECIFIC PTS SYSTEM EIIC COMPONENT"/>
    <property type="match status" value="1"/>
</dbReference>
<protein>
    <recommendedName>
        <fullName evidence="12">Ascorbate-specific PTS system EIIC component</fullName>
    </recommendedName>
    <alternativeName>
        <fullName evidence="13">Ascorbate-specific permease IIC component UlaA</fullName>
    </alternativeName>
</protein>
<dbReference type="Proteomes" id="UP000095787">
    <property type="component" value="Unassembled WGS sequence"/>
</dbReference>
<keyword evidence="8 14" id="KW-1133">Transmembrane helix</keyword>
<evidence type="ECO:0000256" key="3">
    <source>
        <dbReference type="ARBA" id="ARBA00022448"/>
    </source>
</evidence>
<feature type="transmembrane region" description="Helical" evidence="14">
    <location>
        <begin position="341"/>
        <end position="360"/>
    </location>
</feature>
<feature type="transmembrane region" description="Helical" evidence="14">
    <location>
        <begin position="82"/>
        <end position="104"/>
    </location>
</feature>
<organism evidence="15 16">
    <name type="scientific">[Ruminococcus] torques</name>
    <dbReference type="NCBI Taxonomy" id="33039"/>
    <lineage>
        <taxon>Bacteria</taxon>
        <taxon>Bacillati</taxon>
        <taxon>Bacillota</taxon>
        <taxon>Clostridia</taxon>
        <taxon>Lachnospirales</taxon>
        <taxon>Lachnospiraceae</taxon>
        <taxon>Mediterraneibacter</taxon>
    </lineage>
</organism>